<dbReference type="RefSeq" id="WP_115923496.1">
    <property type="nucleotide sequence ID" value="NZ_QTUA01000001.1"/>
</dbReference>
<keyword evidence="1" id="KW-0472">Membrane</keyword>
<gene>
    <name evidence="2" type="ORF">DFJ65_2773</name>
</gene>
<evidence type="ECO:0000313" key="3">
    <source>
        <dbReference type="Proteomes" id="UP000256253"/>
    </source>
</evidence>
<protein>
    <submittedName>
        <fullName evidence="2">Uncharacterized protein</fullName>
    </submittedName>
</protein>
<organism evidence="2 3">
    <name type="scientific">Calidifontibacter indicus</name>
    <dbReference type="NCBI Taxonomy" id="419650"/>
    <lineage>
        <taxon>Bacteria</taxon>
        <taxon>Bacillati</taxon>
        <taxon>Actinomycetota</taxon>
        <taxon>Actinomycetes</taxon>
        <taxon>Micrococcales</taxon>
        <taxon>Dermacoccaceae</taxon>
        <taxon>Calidifontibacter</taxon>
    </lineage>
</organism>
<keyword evidence="3" id="KW-1185">Reference proteome</keyword>
<feature type="transmembrane region" description="Helical" evidence="1">
    <location>
        <begin position="46"/>
        <end position="67"/>
    </location>
</feature>
<evidence type="ECO:0000256" key="1">
    <source>
        <dbReference type="SAM" id="Phobius"/>
    </source>
</evidence>
<dbReference type="AlphaFoldDB" id="A0A3D9UQV7"/>
<reference evidence="2 3" key="1">
    <citation type="submission" date="2018-08" db="EMBL/GenBank/DDBJ databases">
        <title>Sequencing the genomes of 1000 actinobacteria strains.</title>
        <authorList>
            <person name="Klenk H.-P."/>
        </authorList>
    </citation>
    <scope>NUCLEOTIDE SEQUENCE [LARGE SCALE GENOMIC DNA]</scope>
    <source>
        <strain evidence="2 3">DSM 22967</strain>
    </source>
</reference>
<keyword evidence="1" id="KW-1133">Transmembrane helix</keyword>
<keyword evidence="1" id="KW-0812">Transmembrane</keyword>
<comment type="caution">
    <text evidence="2">The sequence shown here is derived from an EMBL/GenBank/DDBJ whole genome shotgun (WGS) entry which is preliminary data.</text>
</comment>
<name>A0A3D9UQV7_9MICO</name>
<sequence>MTLTTQDLRDAMDAYVDEVRVPNSEAMLAGVRDRVRADRRRGRTRLVAAVAAGVLAVGAAVGVNHVWPEQTLTPAEQVKKAGAHLPLFVGGYRLIGVQEVATHSGDPHEQAPTASMITDLRARTSAGAFAVFSCDDMLTTGTGMIDTAMLVTGDGAGRTGCYSADEPELQQPAFGPVVSSLELSTSRVGLISADGKIRAKVPVGIYVPAKWGTFPTPTTTVNVEEQPPPTPSADVITANGHGNAAGTTSVTITPQTSGKLSLFVNLTSGSVGQFRARVDGADTIAGVPAAATDGWSPVWKPGLTIVFGKTVDAKAGVPITVVVDAKDNRGNWVVEVAVMPGSAAPTSTTTP</sequence>
<evidence type="ECO:0000313" key="2">
    <source>
        <dbReference type="EMBL" id="REF31697.1"/>
    </source>
</evidence>
<dbReference type="Proteomes" id="UP000256253">
    <property type="component" value="Unassembled WGS sequence"/>
</dbReference>
<accession>A0A3D9UQV7</accession>
<dbReference type="EMBL" id="QTUA01000001">
    <property type="protein sequence ID" value="REF31697.1"/>
    <property type="molecule type" value="Genomic_DNA"/>
</dbReference>
<proteinExistence type="predicted"/>